<dbReference type="Pfam" id="PF13649">
    <property type="entry name" value="Methyltransf_25"/>
    <property type="match status" value="1"/>
</dbReference>
<reference evidence="3" key="1">
    <citation type="submission" date="2022-10" db="EMBL/GenBank/DDBJ databases">
        <authorList>
            <person name="Koch H."/>
        </authorList>
    </citation>
    <scope>NUCLEOTIDE SEQUENCE</scope>
    <source>
        <strain evidence="3">DNF</strain>
    </source>
</reference>
<dbReference type="SUPFAM" id="SSF53335">
    <property type="entry name" value="S-adenosyl-L-methionine-dependent methyltransferases"/>
    <property type="match status" value="1"/>
</dbReference>
<dbReference type="Gene3D" id="3.40.50.150">
    <property type="entry name" value="Vaccinia Virus protein VP39"/>
    <property type="match status" value="1"/>
</dbReference>
<dbReference type="GO" id="GO:0008168">
    <property type="term" value="F:methyltransferase activity"/>
    <property type="evidence" value="ECO:0007669"/>
    <property type="project" value="UniProtKB-KW"/>
</dbReference>
<feature type="domain" description="Methyltransferase" evidence="2">
    <location>
        <begin position="48"/>
        <end position="140"/>
    </location>
</feature>
<evidence type="ECO:0000313" key="3">
    <source>
        <dbReference type="EMBL" id="CAI4032666.1"/>
    </source>
</evidence>
<dbReference type="RefSeq" id="WP_289269388.1">
    <property type="nucleotide sequence ID" value="NZ_OX365700.1"/>
</dbReference>
<protein>
    <submittedName>
        <fullName evidence="3">Class I SAM-dependent methyltransferase</fullName>
    </submittedName>
</protein>
<dbReference type="Proteomes" id="UP001179121">
    <property type="component" value="Chromosome"/>
</dbReference>
<name>A0AA86N109_9BACT</name>
<accession>A0AA86N109</accession>
<dbReference type="EMBL" id="OX365700">
    <property type="protein sequence ID" value="CAI4032666.1"/>
    <property type="molecule type" value="Genomic_DNA"/>
</dbReference>
<evidence type="ECO:0000256" key="1">
    <source>
        <dbReference type="ARBA" id="ARBA00022679"/>
    </source>
</evidence>
<dbReference type="AlphaFoldDB" id="A0AA86N109"/>
<dbReference type="InterPro" id="IPR029063">
    <property type="entry name" value="SAM-dependent_MTases_sf"/>
</dbReference>
<gene>
    <name evidence="3" type="ORF">DNFV4_03096</name>
</gene>
<proteinExistence type="predicted"/>
<keyword evidence="3" id="KW-0489">Methyltransferase</keyword>
<keyword evidence="1" id="KW-0808">Transferase</keyword>
<sequence>MKSATDVHWNERAATVKDDVEVNIMDIFQREIEYDYVCRYLTAEMRLLEVGCGNGFSTARFRPLVRHVDAFDYAENMIDRARARVGETNNRFFVDNVLAPASMGSAYDGVVCIRVLINLRNLSEQRAALENLDRVLKPGGLFILAEGFREGFAALSELRQRVGLPPVQPASINVYSAQEELLPFFRAGYEPVDEFHLGSYDYLTRIVYPLIVGAENAKHNTVFSEKCAQLARQHNPECMKEFSRMRGFVFRKRR</sequence>
<dbReference type="InterPro" id="IPR041698">
    <property type="entry name" value="Methyltransf_25"/>
</dbReference>
<dbReference type="CDD" id="cd02440">
    <property type="entry name" value="AdoMet_MTases"/>
    <property type="match status" value="1"/>
</dbReference>
<keyword evidence="4" id="KW-1185">Reference proteome</keyword>
<dbReference type="PANTHER" id="PTHR43861">
    <property type="entry name" value="TRANS-ACONITATE 2-METHYLTRANSFERASE-RELATED"/>
    <property type="match status" value="1"/>
</dbReference>
<evidence type="ECO:0000313" key="4">
    <source>
        <dbReference type="Proteomes" id="UP001179121"/>
    </source>
</evidence>
<dbReference type="KEGG" id="nti:DNFV4_03096"/>
<organism evidence="3 4">
    <name type="scientific">Nitrospira tepida</name>
    <dbReference type="NCBI Taxonomy" id="2973512"/>
    <lineage>
        <taxon>Bacteria</taxon>
        <taxon>Pseudomonadati</taxon>
        <taxon>Nitrospirota</taxon>
        <taxon>Nitrospiria</taxon>
        <taxon>Nitrospirales</taxon>
        <taxon>Nitrospiraceae</taxon>
        <taxon>Nitrospira</taxon>
    </lineage>
</organism>
<evidence type="ECO:0000259" key="2">
    <source>
        <dbReference type="Pfam" id="PF13649"/>
    </source>
</evidence>
<dbReference type="GO" id="GO:0032259">
    <property type="term" value="P:methylation"/>
    <property type="evidence" value="ECO:0007669"/>
    <property type="project" value="UniProtKB-KW"/>
</dbReference>